<dbReference type="EMBL" id="MG202007">
    <property type="protein sequence ID" value="ATY40867.1"/>
    <property type="molecule type" value="Genomic_DNA"/>
</dbReference>
<keyword evidence="1" id="KW-0732">Signal</keyword>
<dbReference type="AlphaFoldDB" id="A0A2H4R884"/>
<sequence length="295" mass="33622">MWVINFMLIHVDSFMCIVQYVDMVGNNIKTMHNKKLNVTQGNISYINLRTKKERTNRSSFAFFDVGQKSPISYNLKHWFRHNPCMVSPFSSPIDMNSSSLATAEHNEFVKNSSEGVSGAIAKHNKFSSLILKKHQLGSILFVSKPPVISKSRVGECINLPWGDKSNEINFARKSSKKNKSLSMQNPDVIRHQFQKDTIWKWLDHCSSHDEPITGRISRSLNRAGLCVLLGGFPAFLPHRQYSLRNEIISKKEGQLKSFQIISLKGPKSGSLLKNDTKWNCVLSKDQFTRSCARKF</sequence>
<evidence type="ECO:0000313" key="2">
    <source>
        <dbReference type="EMBL" id="ATY40867.1"/>
    </source>
</evidence>
<feature type="signal peptide" evidence="1">
    <location>
        <begin position="1"/>
        <end position="23"/>
    </location>
</feature>
<keyword evidence="2" id="KW-0496">Mitochondrion</keyword>
<evidence type="ECO:0000256" key="1">
    <source>
        <dbReference type="SAM" id="SignalP"/>
    </source>
</evidence>
<keyword evidence="2" id="KW-0689">Ribosomal protein</keyword>
<name>A0A2H4R884_9EUKA</name>
<reference evidence="2" key="1">
    <citation type="journal article" date="2017" name="Curr. Biol.">
        <title>A New Lineage of Eukaryotes Illuminates Early Mitochondrial Genome Reduction.</title>
        <authorList>
            <person name="Janouskovec J."/>
            <person name="Tikhonenkov D.V."/>
            <person name="Burki F."/>
            <person name="Howe A.T."/>
            <person name="Rohwer F.L."/>
            <person name="Mylnikov A.P."/>
            <person name="Keeling P.J."/>
        </authorList>
    </citation>
    <scope>NUCLEOTIDE SEQUENCE</scope>
</reference>
<gene>
    <name evidence="2" type="primary">rps1</name>
</gene>
<keyword evidence="2" id="KW-0687">Ribonucleoprotein</keyword>
<feature type="chain" id="PRO_5014177235" evidence="1">
    <location>
        <begin position="24"/>
        <end position="295"/>
    </location>
</feature>
<organism evidence="2">
    <name type="scientific">Picobiliphyte sp. MS584-11</name>
    <dbReference type="NCBI Taxonomy" id="1157699"/>
    <lineage>
        <taxon>Eukaryota</taxon>
        <taxon>Eukaryota incertae sedis</taxon>
        <taxon>Picozoa</taxon>
    </lineage>
</organism>
<protein>
    <submittedName>
        <fullName evidence="2">Ribosomal protein S1</fullName>
    </submittedName>
</protein>
<proteinExistence type="predicted"/>
<geneLocation type="mitochondrion" evidence="2"/>
<dbReference type="GO" id="GO:0005840">
    <property type="term" value="C:ribosome"/>
    <property type="evidence" value="ECO:0007669"/>
    <property type="project" value="UniProtKB-KW"/>
</dbReference>
<accession>A0A2H4R884</accession>